<evidence type="ECO:0000256" key="1">
    <source>
        <dbReference type="ARBA" id="ARBA00006756"/>
    </source>
</evidence>
<comment type="function">
    <text evidence="3">Component of the exocyst complex.</text>
</comment>
<dbReference type="Gene3D" id="1.20.1280.170">
    <property type="entry name" value="Exocyst complex component Exo70"/>
    <property type="match status" value="1"/>
</dbReference>
<evidence type="ECO:0000313" key="7">
    <source>
        <dbReference type="Proteomes" id="UP001418222"/>
    </source>
</evidence>
<organism evidence="6 7">
    <name type="scientific">Platanthera zijinensis</name>
    <dbReference type="NCBI Taxonomy" id="2320716"/>
    <lineage>
        <taxon>Eukaryota</taxon>
        <taxon>Viridiplantae</taxon>
        <taxon>Streptophyta</taxon>
        <taxon>Embryophyta</taxon>
        <taxon>Tracheophyta</taxon>
        <taxon>Spermatophyta</taxon>
        <taxon>Magnoliopsida</taxon>
        <taxon>Liliopsida</taxon>
        <taxon>Asparagales</taxon>
        <taxon>Orchidaceae</taxon>
        <taxon>Orchidoideae</taxon>
        <taxon>Orchideae</taxon>
        <taxon>Orchidinae</taxon>
        <taxon>Platanthera</taxon>
    </lineage>
</organism>
<evidence type="ECO:0000256" key="4">
    <source>
        <dbReference type="SAM" id="MobiDB-lite"/>
    </source>
</evidence>
<evidence type="ECO:0000256" key="2">
    <source>
        <dbReference type="ARBA" id="ARBA00022448"/>
    </source>
</evidence>
<name>A0AAP0BSV7_9ASPA</name>
<accession>A0AAP0BSV7</accession>
<dbReference type="InterPro" id="IPR016159">
    <property type="entry name" value="Cullin_repeat-like_dom_sf"/>
</dbReference>
<dbReference type="InterPro" id="IPR004140">
    <property type="entry name" value="Exo70"/>
</dbReference>
<keyword evidence="3" id="KW-0268">Exocytosis</keyword>
<dbReference type="GO" id="GO:0006887">
    <property type="term" value="P:exocytosis"/>
    <property type="evidence" value="ECO:0007669"/>
    <property type="project" value="UniProtKB-KW"/>
</dbReference>
<sequence>MERRPQKSSSFSTSSSTTREEKSREYDRHLSLGSISIRITGADDDPLSPTATAVDNRKPPFTTGDQTTPGSDPSAADNESPSQSDLPSLSENIDQFINILRQSPEIAPDLPDVAIERLISLIEKDIAKYYDSSPDDQHLISFLESVSLASNLSAALIPFSSLSSDYLRSLNQTGASVHNAMSFLEFHFHSLLLSTSSPQLPSLLRSIAASMISAGYEIECSQVFLVTRYNAMEADLADQSFEKLSIDEVQRMAWESLETEIVSWTKAFRHAVAVSFPIERELCGEVFGEHRDIAGGIFRRLTRGILIQLLNFAEAVAMTKRSAEKLFKVLHMYEALRDMVPKLDDLFPPVETSGDVAAEYSGDDLKSFKNMDSHEELKAEMAAVQARLGEAAVAMFCDLESSIKSDTGKTPVPGGAVHPLTRYVVNYLSYACEFKNTLEQVFRDYQKLDRSGDDEGGSGGGAGYSGRREGSGGERGSGGGRNSNPFARQMVEAMDLLYSNVEEKAKLYKDLALRNIFMMNNGRYIVQKIKGSTEISQLLGDTWCRKKSSDLRQYHKNYQRETWSKVLGCFKDEGLQVKGSVLKPVLKERFKSFNAMLEEIHKTQSAWIVSDEQLQSELRVSISAVIVPAYRSFFARFSQYLDPGRQTEKYVKFGPEDLETYIDDLFDGNPMFIIRRK</sequence>
<gene>
    <name evidence="6" type="ORF">KSP39_PZI005557</name>
</gene>
<dbReference type="GO" id="GO:0005546">
    <property type="term" value="F:phosphatidylinositol-4,5-bisphosphate binding"/>
    <property type="evidence" value="ECO:0007669"/>
    <property type="project" value="InterPro"/>
</dbReference>
<dbReference type="Proteomes" id="UP001418222">
    <property type="component" value="Unassembled WGS sequence"/>
</dbReference>
<dbReference type="PANTHER" id="PTHR12542">
    <property type="entry name" value="EXOCYST COMPLEX PROTEIN EXO70"/>
    <property type="match status" value="1"/>
</dbReference>
<dbReference type="EMBL" id="JBBWWQ010000004">
    <property type="protein sequence ID" value="KAK8948718.1"/>
    <property type="molecule type" value="Genomic_DNA"/>
</dbReference>
<dbReference type="GO" id="GO:0015031">
    <property type="term" value="P:protein transport"/>
    <property type="evidence" value="ECO:0007669"/>
    <property type="project" value="UniProtKB-KW"/>
</dbReference>
<dbReference type="GO" id="GO:0000145">
    <property type="term" value="C:exocyst"/>
    <property type="evidence" value="ECO:0007669"/>
    <property type="project" value="InterPro"/>
</dbReference>
<keyword evidence="3" id="KW-0653">Protein transport</keyword>
<feature type="compositionally biased region" description="Polar residues" evidence="4">
    <location>
        <begin position="63"/>
        <end position="88"/>
    </location>
</feature>
<keyword evidence="7" id="KW-1185">Reference proteome</keyword>
<comment type="similarity">
    <text evidence="1 3">Belongs to the EXO70 family.</text>
</comment>
<protein>
    <recommendedName>
        <fullName evidence="3">Exocyst subunit Exo70 family protein</fullName>
    </recommendedName>
</protein>
<reference evidence="6 7" key="1">
    <citation type="journal article" date="2022" name="Nat. Plants">
        <title>Genomes of leafy and leafless Platanthera orchids illuminate the evolution of mycoheterotrophy.</title>
        <authorList>
            <person name="Li M.H."/>
            <person name="Liu K.W."/>
            <person name="Li Z."/>
            <person name="Lu H.C."/>
            <person name="Ye Q.L."/>
            <person name="Zhang D."/>
            <person name="Wang J.Y."/>
            <person name="Li Y.F."/>
            <person name="Zhong Z.M."/>
            <person name="Liu X."/>
            <person name="Yu X."/>
            <person name="Liu D.K."/>
            <person name="Tu X.D."/>
            <person name="Liu B."/>
            <person name="Hao Y."/>
            <person name="Liao X.Y."/>
            <person name="Jiang Y.T."/>
            <person name="Sun W.H."/>
            <person name="Chen J."/>
            <person name="Chen Y.Q."/>
            <person name="Ai Y."/>
            <person name="Zhai J.W."/>
            <person name="Wu S.S."/>
            <person name="Zhou Z."/>
            <person name="Hsiao Y.Y."/>
            <person name="Wu W.L."/>
            <person name="Chen Y.Y."/>
            <person name="Lin Y.F."/>
            <person name="Hsu J.L."/>
            <person name="Li C.Y."/>
            <person name="Wang Z.W."/>
            <person name="Zhao X."/>
            <person name="Zhong W.Y."/>
            <person name="Ma X.K."/>
            <person name="Ma L."/>
            <person name="Huang J."/>
            <person name="Chen G.Z."/>
            <person name="Huang M.Z."/>
            <person name="Huang L."/>
            <person name="Peng D.H."/>
            <person name="Luo Y.B."/>
            <person name="Zou S.Q."/>
            <person name="Chen S.P."/>
            <person name="Lan S."/>
            <person name="Tsai W.C."/>
            <person name="Van de Peer Y."/>
            <person name="Liu Z.J."/>
        </authorList>
    </citation>
    <scope>NUCLEOTIDE SEQUENCE [LARGE SCALE GENOMIC DNA]</scope>
    <source>
        <strain evidence="6">Lor287</strain>
    </source>
</reference>
<dbReference type="AlphaFoldDB" id="A0AAP0BSV7"/>
<comment type="caution">
    <text evidence="6">The sequence shown here is derived from an EMBL/GenBank/DDBJ whole genome shotgun (WGS) entry which is preliminary data.</text>
</comment>
<dbReference type="PANTHER" id="PTHR12542:SF127">
    <property type="entry name" value="EXOCYST COMPLEX COMPONENT EXO70C1"/>
    <property type="match status" value="1"/>
</dbReference>
<dbReference type="InterPro" id="IPR046364">
    <property type="entry name" value="Exo70_C"/>
</dbReference>
<evidence type="ECO:0000256" key="3">
    <source>
        <dbReference type="RuleBase" id="RU365026"/>
    </source>
</evidence>
<feature type="compositionally biased region" description="Low complexity" evidence="4">
    <location>
        <begin position="7"/>
        <end position="17"/>
    </location>
</feature>
<feature type="compositionally biased region" description="Basic and acidic residues" evidence="4">
    <location>
        <begin position="18"/>
        <end position="30"/>
    </location>
</feature>
<dbReference type="SUPFAM" id="SSF74788">
    <property type="entry name" value="Cullin repeat-like"/>
    <property type="match status" value="1"/>
</dbReference>
<keyword evidence="2 3" id="KW-0813">Transport</keyword>
<dbReference type="Pfam" id="PF03081">
    <property type="entry name" value="Exo70_C"/>
    <property type="match status" value="1"/>
</dbReference>
<evidence type="ECO:0000259" key="5">
    <source>
        <dbReference type="Pfam" id="PF03081"/>
    </source>
</evidence>
<proteinExistence type="inferred from homology"/>
<feature type="region of interest" description="Disordered" evidence="4">
    <location>
        <begin position="449"/>
        <end position="485"/>
    </location>
</feature>
<feature type="domain" description="Exocyst complex subunit Exo70 C-terminal" evidence="5">
    <location>
        <begin position="263"/>
        <end position="664"/>
    </location>
</feature>
<evidence type="ECO:0000313" key="6">
    <source>
        <dbReference type="EMBL" id="KAK8948718.1"/>
    </source>
</evidence>
<feature type="region of interest" description="Disordered" evidence="4">
    <location>
        <begin position="1"/>
        <end position="88"/>
    </location>
</feature>